<evidence type="ECO:0000256" key="1">
    <source>
        <dbReference type="SAM" id="Phobius"/>
    </source>
</evidence>
<dbReference type="HOGENOM" id="CLU_1216272_0_0_1"/>
<protein>
    <submittedName>
        <fullName evidence="2 3">Uncharacterized protein</fullName>
    </submittedName>
</protein>
<accession>A0A3P6CRM3</accession>
<name>M4FI22_BRACM</name>
<keyword evidence="1" id="KW-0472">Membrane</keyword>
<accession>M4FI22</accession>
<sequence length="228" mass="25499">MRCVKERKSGLEELAGKTFNSLGSKLLWGAVKPHAPSRLCDRLKVLSGRAEELAFRAAEPNCRYVIAGWAVYSSGLKGWSYPSSTERKPLPACALLLLVLLLVMVSRWSCLAQGLDPPPILMLRSHPPTGLNFEWQKRIGLGYLILLRFRVASPVESLRLFSVFFLCNLPYFVGCGVSVWPRLWRFSSMIPLDCKDGWLLRYAISSLLVLGSALKASEESELEAIIKE</sequence>
<keyword evidence="4" id="KW-1185">Reference proteome</keyword>
<proteinExistence type="predicted"/>
<dbReference type="Gramene" id="Bra040751.1">
    <property type="protein sequence ID" value="Bra040751.1-P"/>
    <property type="gene ID" value="Bra040751"/>
</dbReference>
<keyword evidence="1" id="KW-0812">Transmembrane</keyword>
<reference evidence="4" key="2">
    <citation type="journal article" date="2018" name="Hortic Res">
        <title>Improved Brassica rapa reference genome by single-molecule sequencing and chromosome conformation capture technologies.</title>
        <authorList>
            <person name="Zhang L."/>
            <person name="Cai X."/>
            <person name="Wu J."/>
            <person name="Liu M."/>
            <person name="Grob S."/>
            <person name="Cheng F."/>
            <person name="Liang J."/>
            <person name="Cai C."/>
            <person name="Liu Z."/>
            <person name="Liu B."/>
            <person name="Wang F."/>
            <person name="Li S."/>
            <person name="Liu F."/>
            <person name="Li X."/>
            <person name="Cheng L."/>
            <person name="Yang W."/>
            <person name="Li M.H."/>
            <person name="Grossniklaus U."/>
            <person name="Zheng H."/>
            <person name="Wang X."/>
        </authorList>
    </citation>
    <scope>NUCLEOTIDE SEQUENCE [LARGE SCALE GENOMIC DNA]</scope>
    <source>
        <strain evidence="4">cv. Chiifu-401-42</strain>
    </source>
</reference>
<dbReference type="OMA" id="ILMLRSH"/>
<organism evidence="3 4">
    <name type="scientific">Brassica campestris</name>
    <name type="common">Field mustard</name>
    <dbReference type="NCBI Taxonomy" id="3711"/>
    <lineage>
        <taxon>Eukaryota</taxon>
        <taxon>Viridiplantae</taxon>
        <taxon>Streptophyta</taxon>
        <taxon>Embryophyta</taxon>
        <taxon>Tracheophyta</taxon>
        <taxon>Spermatophyta</taxon>
        <taxon>Magnoliopsida</taxon>
        <taxon>eudicotyledons</taxon>
        <taxon>Gunneridae</taxon>
        <taxon>Pentapetalae</taxon>
        <taxon>rosids</taxon>
        <taxon>malvids</taxon>
        <taxon>Brassicales</taxon>
        <taxon>Brassicaceae</taxon>
        <taxon>Brassiceae</taxon>
        <taxon>Brassica</taxon>
    </lineage>
</organism>
<keyword evidence="1" id="KW-1133">Transmembrane helix</keyword>
<dbReference type="AlphaFoldDB" id="M4FI22"/>
<gene>
    <name evidence="2" type="ORF">BRAA10T42923Z</name>
</gene>
<dbReference type="Proteomes" id="UP000011750">
    <property type="component" value="Unassembled WGS sequence"/>
</dbReference>
<feature type="transmembrane region" description="Helical" evidence="1">
    <location>
        <begin position="92"/>
        <end position="115"/>
    </location>
</feature>
<evidence type="ECO:0000313" key="2">
    <source>
        <dbReference type="EMBL" id="VDD17210.1"/>
    </source>
</evidence>
<evidence type="ECO:0000313" key="4">
    <source>
        <dbReference type="Proteomes" id="UP000011750"/>
    </source>
</evidence>
<dbReference type="EnsemblPlants" id="Bra040751.1">
    <property type="protein sequence ID" value="Bra040751.1-P"/>
    <property type="gene ID" value="Bra040751"/>
</dbReference>
<dbReference type="EMBL" id="LR031577">
    <property type="protein sequence ID" value="VDD17210.1"/>
    <property type="molecule type" value="Genomic_DNA"/>
</dbReference>
<reference evidence="2" key="3">
    <citation type="submission" date="2018-11" db="EMBL/GenBank/DDBJ databases">
        <authorList>
            <consortium name="Genoscope - CEA"/>
            <person name="William W."/>
        </authorList>
    </citation>
    <scope>NUCLEOTIDE SEQUENCE</scope>
</reference>
<reference evidence="4" key="1">
    <citation type="journal article" date="2011" name="Nat. Genet.">
        <title>The genome of the mesopolyploid crop species Brassica rapa.</title>
        <authorList>
            <consortium name="Brassica rapa Genome Sequencing Project Consortium"/>
            <person name="Wang X."/>
            <person name="Wang H."/>
            <person name="Wang J."/>
            <person name="Sun R."/>
            <person name="Wu J."/>
            <person name="Liu S."/>
            <person name="Bai Y."/>
            <person name="Mun J.H."/>
            <person name="Bancroft I."/>
            <person name="Cheng F."/>
            <person name="Huang S."/>
            <person name="Li X."/>
            <person name="Hua W."/>
            <person name="Wang J."/>
            <person name="Wang X."/>
            <person name="Freeling M."/>
            <person name="Pires J.C."/>
            <person name="Paterson A.H."/>
            <person name="Chalhoub B."/>
            <person name="Wang B."/>
            <person name="Hayward A."/>
            <person name="Sharpe A.G."/>
            <person name="Park B.S."/>
            <person name="Weisshaar B."/>
            <person name="Liu B."/>
            <person name="Li B."/>
            <person name="Liu B."/>
            <person name="Tong C."/>
            <person name="Song C."/>
            <person name="Duran C."/>
            <person name="Peng C."/>
            <person name="Geng C."/>
            <person name="Koh C."/>
            <person name="Lin C."/>
            <person name="Edwards D."/>
            <person name="Mu D."/>
            <person name="Shen D."/>
            <person name="Soumpourou E."/>
            <person name="Li F."/>
            <person name="Fraser F."/>
            <person name="Conant G."/>
            <person name="Lassalle G."/>
            <person name="King G.J."/>
            <person name="Bonnema G."/>
            <person name="Tang H."/>
            <person name="Wang H."/>
            <person name="Belcram H."/>
            <person name="Zhou H."/>
            <person name="Hirakawa H."/>
            <person name="Abe H."/>
            <person name="Guo H."/>
            <person name="Wang H."/>
            <person name="Jin H."/>
            <person name="Parkin I.A."/>
            <person name="Batley J."/>
            <person name="Kim J.S."/>
            <person name="Just J."/>
            <person name="Li J."/>
            <person name="Xu J."/>
            <person name="Deng J."/>
            <person name="Kim J.A."/>
            <person name="Li J."/>
            <person name="Yu J."/>
            <person name="Meng J."/>
            <person name="Wang J."/>
            <person name="Min J."/>
            <person name="Poulain J."/>
            <person name="Wang J."/>
            <person name="Hatakeyama K."/>
            <person name="Wu K."/>
            <person name="Wang L."/>
            <person name="Fang L."/>
            <person name="Trick M."/>
            <person name="Links M.G."/>
            <person name="Zhao M."/>
            <person name="Jin M."/>
            <person name="Ramchiary N."/>
            <person name="Drou N."/>
            <person name="Berkman P.J."/>
            <person name="Cai Q."/>
            <person name="Huang Q."/>
            <person name="Li R."/>
            <person name="Tabata S."/>
            <person name="Cheng S."/>
            <person name="Zhang S."/>
            <person name="Zhang S."/>
            <person name="Huang S."/>
            <person name="Sato S."/>
            <person name="Sun S."/>
            <person name="Kwon S.J."/>
            <person name="Choi S.R."/>
            <person name="Lee T.H."/>
            <person name="Fan W."/>
            <person name="Zhao X."/>
            <person name="Tan X."/>
            <person name="Xu X."/>
            <person name="Wang Y."/>
            <person name="Qiu Y."/>
            <person name="Yin Y."/>
            <person name="Li Y."/>
            <person name="Du Y."/>
            <person name="Liao Y."/>
            <person name="Lim Y."/>
            <person name="Narusaka Y."/>
            <person name="Wang Y."/>
            <person name="Wang Z."/>
            <person name="Li Z."/>
            <person name="Wang Z."/>
            <person name="Xiong Z."/>
            <person name="Zhang Z."/>
        </authorList>
    </citation>
    <scope>NUCLEOTIDE SEQUENCE [LARGE SCALE GENOMIC DNA]</scope>
    <source>
        <strain evidence="4">cv. Chiifu-401-42</strain>
    </source>
</reference>
<feature type="transmembrane region" description="Helical" evidence="1">
    <location>
        <begin position="158"/>
        <end position="179"/>
    </location>
</feature>
<evidence type="ECO:0000313" key="3">
    <source>
        <dbReference type="EnsemblPlants" id="Bra040751.1-P"/>
    </source>
</evidence>
<dbReference type="InParanoid" id="M4FI22"/>
<reference evidence="3" key="4">
    <citation type="submission" date="2023-03" db="UniProtKB">
        <authorList>
            <consortium name="EnsemblPlants"/>
        </authorList>
    </citation>
    <scope>IDENTIFICATION</scope>
    <source>
        <strain evidence="3">cv. Chiifu-401-42</strain>
    </source>
</reference>